<dbReference type="GO" id="GO:0030694">
    <property type="term" value="C:bacterial-type flagellum basal body, rod"/>
    <property type="evidence" value="ECO:0007669"/>
    <property type="project" value="UniProtKB-UniRule"/>
</dbReference>
<keyword evidence="8" id="KW-0969">Cilium</keyword>
<dbReference type="Proteomes" id="UP000192652">
    <property type="component" value="Unassembled WGS sequence"/>
</dbReference>
<dbReference type="InterPro" id="IPR010930">
    <property type="entry name" value="Flg_bb/hook_C_dom"/>
</dbReference>
<evidence type="ECO:0000256" key="4">
    <source>
        <dbReference type="RuleBase" id="RU362116"/>
    </source>
</evidence>
<evidence type="ECO:0000256" key="1">
    <source>
        <dbReference type="ARBA" id="ARBA00004117"/>
    </source>
</evidence>
<dbReference type="Proteomes" id="UP000186143">
    <property type="component" value="Unassembled WGS sequence"/>
</dbReference>
<dbReference type="OrthoDB" id="9804559at2"/>
<dbReference type="Pfam" id="PF00460">
    <property type="entry name" value="Flg_bb_rod"/>
    <property type="match status" value="1"/>
</dbReference>
<evidence type="ECO:0000313" key="9">
    <source>
        <dbReference type="EMBL" id="OQP83551.1"/>
    </source>
</evidence>
<comment type="similarity">
    <text evidence="2 4">Belongs to the flagella basal body rod proteins family.</text>
</comment>
<gene>
    <name evidence="8" type="ORF">BJF92_16880</name>
    <name evidence="9" type="ORF">BTR14_22360</name>
</gene>
<sequence length="243" mass="25629">MQTGLYVAVSSQMALEKRLATLAHNVANANTVGFRATEMKFNSVLGDTKPTKVAYVNEGQEFLKTTSGGLTSTGNALDVAMKGDGWFSIQTPGGNALTRDGRFTLTDTGDLVTLRGYPVLDAGGAPIQINAAAGDVVITPDGAIRQNGQQMAALGLFEADFSKGFSRYDNSAVFPTGAQPQPVVDRLDVGVKQGYVEESNVDPITEMTQLITVSRAFENITALMRDGETSLGEAIKTLGGART</sequence>
<dbReference type="InterPro" id="IPR001444">
    <property type="entry name" value="Flag_bb_rod_N"/>
</dbReference>
<evidence type="ECO:0000259" key="7">
    <source>
        <dbReference type="Pfam" id="PF22692"/>
    </source>
</evidence>
<feature type="domain" description="Flagellar hook protein FlgE/F/G-like D1" evidence="7">
    <location>
        <begin position="80"/>
        <end position="144"/>
    </location>
</feature>
<dbReference type="PANTHER" id="PTHR30435:SF19">
    <property type="entry name" value="FLAGELLAR BASAL-BODY ROD PROTEIN FLGG"/>
    <property type="match status" value="1"/>
</dbReference>
<reference evidence="9" key="2">
    <citation type="submission" date="2016-12" db="EMBL/GenBank/DDBJ databases">
        <authorList>
            <person name="Zhang X."/>
            <person name="Zhao J."/>
        </authorList>
    </citation>
    <scope>NUCLEOTIDE SEQUENCE</scope>
    <source>
        <strain evidence="9">RD15</strain>
    </source>
</reference>
<evidence type="ECO:0000256" key="3">
    <source>
        <dbReference type="ARBA" id="ARBA00023143"/>
    </source>
</evidence>
<evidence type="ECO:0000313" key="10">
    <source>
        <dbReference type="Proteomes" id="UP000186143"/>
    </source>
</evidence>
<dbReference type="NCBIfam" id="TIGR03506">
    <property type="entry name" value="FlgEFG_subfam"/>
    <property type="match status" value="1"/>
</dbReference>
<dbReference type="InterPro" id="IPR037925">
    <property type="entry name" value="FlgE/F/G-like"/>
</dbReference>
<evidence type="ECO:0000313" key="11">
    <source>
        <dbReference type="Proteomes" id="UP000192652"/>
    </source>
</evidence>
<organism evidence="8 10">
    <name type="scientific">Xaviernesmea rhizosphaerae</name>
    <dbReference type="NCBI Taxonomy" id="1672749"/>
    <lineage>
        <taxon>Bacteria</taxon>
        <taxon>Pseudomonadati</taxon>
        <taxon>Pseudomonadota</taxon>
        <taxon>Alphaproteobacteria</taxon>
        <taxon>Hyphomicrobiales</taxon>
        <taxon>Rhizobiaceae</taxon>
        <taxon>Rhizobium/Agrobacterium group</taxon>
        <taxon>Xaviernesmea</taxon>
    </lineage>
</organism>
<comment type="caution">
    <text evidence="8">The sequence shown here is derived from an EMBL/GenBank/DDBJ whole genome shotgun (WGS) entry which is preliminary data.</text>
</comment>
<dbReference type="GO" id="GO:0071978">
    <property type="term" value="P:bacterial-type flagellum-dependent swarming motility"/>
    <property type="evidence" value="ECO:0007669"/>
    <property type="project" value="TreeGrafter"/>
</dbReference>
<keyword evidence="8" id="KW-0282">Flagellum</keyword>
<comment type="subunit">
    <text evidence="4">The basal body constitutes a major portion of the flagellar organelle and consists of five rings (E,L,P,S, and M) mounted on a central rod. The rod consists of about 26 subunits of FlgG in the distal portion, and FlgB, FlgC and FlgF are thought to build up the proximal portion of the rod with about 6 subunits each.</text>
</comment>
<dbReference type="InterPro" id="IPR012836">
    <property type="entry name" value="FlgF"/>
</dbReference>
<evidence type="ECO:0000259" key="5">
    <source>
        <dbReference type="Pfam" id="PF00460"/>
    </source>
</evidence>
<dbReference type="AlphaFoldDB" id="A0A1Q9AIQ0"/>
<dbReference type="InterPro" id="IPR053967">
    <property type="entry name" value="LlgE_F_G-like_D1"/>
</dbReference>
<accession>A0A1Q9AIQ0</accession>
<dbReference type="PANTHER" id="PTHR30435">
    <property type="entry name" value="FLAGELLAR PROTEIN"/>
    <property type="match status" value="1"/>
</dbReference>
<evidence type="ECO:0000256" key="2">
    <source>
        <dbReference type="ARBA" id="ARBA00009677"/>
    </source>
</evidence>
<dbReference type="STRING" id="1672749.BJF92_16880"/>
<dbReference type="EMBL" id="MKIO01000030">
    <property type="protein sequence ID" value="OLP55070.1"/>
    <property type="molecule type" value="Genomic_DNA"/>
</dbReference>
<feature type="domain" description="Flagellar basal body rod protein N-terminal" evidence="5">
    <location>
        <begin position="5"/>
        <end position="35"/>
    </location>
</feature>
<name>A0A1Q9AIQ0_9HYPH</name>
<dbReference type="NCBIfam" id="NF009282">
    <property type="entry name" value="PRK12642.1"/>
    <property type="match status" value="1"/>
</dbReference>
<reference evidence="8 10" key="1">
    <citation type="submission" date="2016-09" db="EMBL/GenBank/DDBJ databases">
        <title>Rhizobium sp. nov., a novel species isolated from the rice rhizosphere.</title>
        <authorList>
            <person name="Zhao J."/>
            <person name="Zhang X."/>
        </authorList>
    </citation>
    <scope>NUCLEOTIDE SEQUENCE [LARGE SCALE GENOMIC DNA]</scope>
    <source>
        <strain evidence="8 10">MH17</strain>
    </source>
</reference>
<feature type="domain" description="Flagellar basal-body/hook protein C-terminal" evidence="6">
    <location>
        <begin position="192"/>
        <end position="234"/>
    </location>
</feature>
<keyword evidence="3 4" id="KW-0975">Bacterial flagellum</keyword>
<keyword evidence="8" id="KW-0966">Cell projection</keyword>
<proteinExistence type="inferred from homology"/>
<evidence type="ECO:0000313" key="8">
    <source>
        <dbReference type="EMBL" id="OLP55070.1"/>
    </source>
</evidence>
<comment type="subcellular location">
    <subcellularLocation>
        <location evidence="1 4">Bacterial flagellum basal body</location>
    </subcellularLocation>
</comment>
<evidence type="ECO:0000259" key="6">
    <source>
        <dbReference type="Pfam" id="PF06429"/>
    </source>
</evidence>
<dbReference type="Pfam" id="PF06429">
    <property type="entry name" value="Flg_bbr_C"/>
    <property type="match status" value="1"/>
</dbReference>
<dbReference type="SUPFAM" id="SSF117143">
    <property type="entry name" value="Flagellar hook protein flgE"/>
    <property type="match status" value="1"/>
</dbReference>
<protein>
    <recommendedName>
        <fullName evidence="4">Flagellar basal-body rod protein FlgF</fullName>
    </recommendedName>
</protein>
<dbReference type="InterPro" id="IPR020013">
    <property type="entry name" value="Flagellar_FlgE/F/G"/>
</dbReference>
<keyword evidence="11" id="KW-1185">Reference proteome</keyword>
<dbReference type="NCBIfam" id="TIGR02490">
    <property type="entry name" value="flgF"/>
    <property type="match status" value="1"/>
</dbReference>
<dbReference type="Pfam" id="PF22692">
    <property type="entry name" value="LlgE_F_G_D1"/>
    <property type="match status" value="1"/>
</dbReference>
<dbReference type="EMBL" id="MSPX01000032">
    <property type="protein sequence ID" value="OQP83551.1"/>
    <property type="molecule type" value="Genomic_DNA"/>
</dbReference>
<dbReference type="RefSeq" id="WP_075635108.1">
    <property type="nucleotide sequence ID" value="NZ_MKIO01000030.1"/>
</dbReference>
<reference evidence="9 11" key="3">
    <citation type="journal article" date="2017" name="Antonie Van Leeuwenhoek">
        <title>Rhizobium rhizosphaerae sp. nov., a novel species isolated from rice rhizosphere.</title>
        <authorList>
            <person name="Zhao J.J."/>
            <person name="Zhang J."/>
            <person name="Zhang R.J."/>
            <person name="Zhang C.W."/>
            <person name="Yin H.Q."/>
            <person name="Zhang X.X."/>
        </authorList>
    </citation>
    <scope>NUCLEOTIDE SEQUENCE [LARGE SCALE GENOMIC DNA]</scope>
    <source>
        <strain evidence="9 11">RD15</strain>
    </source>
</reference>